<reference evidence="11 12" key="1">
    <citation type="submission" date="2018-05" db="EMBL/GenBank/DDBJ databases">
        <title>Genomic Encyclopedia of Type Strains, Phase IV (KMG-IV): sequencing the most valuable type-strain genomes for metagenomic binning, comparative biology and taxonomic classification.</title>
        <authorList>
            <person name="Goeker M."/>
        </authorList>
    </citation>
    <scope>NUCLEOTIDE SEQUENCE [LARGE SCALE GENOMIC DNA]</scope>
    <source>
        <strain evidence="11 12">DSM 23606</strain>
    </source>
</reference>
<dbReference type="FunFam" id="3.40.50.300:FF:000016">
    <property type="entry name" value="Oligopeptide ABC transporter ATP-binding component"/>
    <property type="match status" value="1"/>
</dbReference>
<evidence type="ECO:0000256" key="9">
    <source>
        <dbReference type="ARBA" id="ARBA00047356"/>
    </source>
</evidence>
<dbReference type="GO" id="GO:0016887">
    <property type="term" value="F:ATP hydrolysis activity"/>
    <property type="evidence" value="ECO:0007669"/>
    <property type="project" value="InterPro"/>
</dbReference>
<dbReference type="SMART" id="SM00382">
    <property type="entry name" value="AAA"/>
    <property type="match status" value="1"/>
</dbReference>
<dbReference type="InterPro" id="IPR027417">
    <property type="entry name" value="P-loop_NTPase"/>
</dbReference>
<evidence type="ECO:0000256" key="3">
    <source>
        <dbReference type="ARBA" id="ARBA00022448"/>
    </source>
</evidence>
<name>A0A317MU04_9GAMM</name>
<gene>
    <name evidence="11" type="ORF">C7443_10683</name>
</gene>
<dbReference type="EC" id="7.4.2.9" evidence="8"/>
<dbReference type="GO" id="GO:0005524">
    <property type="term" value="F:ATP binding"/>
    <property type="evidence" value="ECO:0007669"/>
    <property type="project" value="UniProtKB-KW"/>
</dbReference>
<evidence type="ECO:0000256" key="7">
    <source>
        <dbReference type="ARBA" id="ARBA00023136"/>
    </source>
</evidence>
<dbReference type="GO" id="GO:0055085">
    <property type="term" value="P:transmembrane transport"/>
    <property type="evidence" value="ECO:0007669"/>
    <property type="project" value="UniProtKB-ARBA"/>
</dbReference>
<dbReference type="RefSeq" id="WP_110018747.1">
    <property type="nucleotide sequence ID" value="NZ_QGTJ01000006.1"/>
</dbReference>
<evidence type="ECO:0000256" key="1">
    <source>
        <dbReference type="ARBA" id="ARBA00004417"/>
    </source>
</evidence>
<dbReference type="NCBIfam" id="NF008246">
    <property type="entry name" value="PRK11022.1"/>
    <property type="match status" value="1"/>
</dbReference>
<sequence>MALLDIEDLSVEFGTDERPFRAVDNVSLHLERGEVLGVVGESGSGKSVTSLALMGLIDFPGRVRAARLEFAGEDVLALPERARRRLIGKDIAMVFQDPMGSLDPCYTVGYQIMETLAAHQGGSRRERRRRTLELLEQVGIPDPTARFSAYPHQLSGGMSQRVVIAMAIACNPALLIADEPTTALDVTIQAQILDLLAELQARNRMGLILITHDLAVVAETCQRIVVMYAGQIVEEGAVAEVFAAPLHPYTAALLASLPERSQGRELYALPGVVPGQYDRPQGCLLNPRCPHASEHCRQAAPALRTLDQRRVRCHTPLDAAGRPQS</sequence>
<evidence type="ECO:0000313" key="12">
    <source>
        <dbReference type="Proteomes" id="UP000246569"/>
    </source>
</evidence>
<evidence type="ECO:0000256" key="2">
    <source>
        <dbReference type="ARBA" id="ARBA00005417"/>
    </source>
</evidence>
<dbReference type="GO" id="GO:0005886">
    <property type="term" value="C:plasma membrane"/>
    <property type="evidence" value="ECO:0007669"/>
    <property type="project" value="UniProtKB-SubCell"/>
</dbReference>
<dbReference type="InterPro" id="IPR013563">
    <property type="entry name" value="Oligopep_ABC_C"/>
</dbReference>
<comment type="caution">
    <text evidence="11">The sequence shown here is derived from an EMBL/GenBank/DDBJ whole genome shotgun (WGS) entry which is preliminary data.</text>
</comment>
<dbReference type="EMBL" id="QGTJ01000006">
    <property type="protein sequence ID" value="PWV61069.1"/>
    <property type="molecule type" value="Genomic_DNA"/>
</dbReference>
<keyword evidence="12" id="KW-1185">Reference proteome</keyword>
<dbReference type="PANTHER" id="PTHR43297">
    <property type="entry name" value="OLIGOPEPTIDE TRANSPORT ATP-BINDING PROTEIN APPD"/>
    <property type="match status" value="1"/>
</dbReference>
<comment type="subcellular location">
    <subcellularLocation>
        <location evidence="1">Cell inner membrane</location>
        <topology evidence="1">Peripheral membrane protein</topology>
    </subcellularLocation>
</comment>
<dbReference type="PANTHER" id="PTHR43297:SF2">
    <property type="entry name" value="DIPEPTIDE TRANSPORT ATP-BINDING PROTEIN DPPD"/>
    <property type="match status" value="1"/>
</dbReference>
<dbReference type="Proteomes" id="UP000246569">
    <property type="component" value="Unassembled WGS sequence"/>
</dbReference>
<dbReference type="OrthoDB" id="9784450at2"/>
<protein>
    <recommendedName>
        <fullName evidence="8">ABC-type dipeptide transporter</fullName>
        <ecNumber evidence="8">7.4.2.9</ecNumber>
    </recommendedName>
</protein>
<proteinExistence type="inferred from homology"/>
<dbReference type="NCBIfam" id="TIGR01727">
    <property type="entry name" value="oligo_HPY"/>
    <property type="match status" value="1"/>
</dbReference>
<dbReference type="GO" id="GO:0015833">
    <property type="term" value="P:peptide transport"/>
    <property type="evidence" value="ECO:0007669"/>
    <property type="project" value="InterPro"/>
</dbReference>
<evidence type="ECO:0000256" key="6">
    <source>
        <dbReference type="ARBA" id="ARBA00022840"/>
    </source>
</evidence>
<dbReference type="PROSITE" id="PS50893">
    <property type="entry name" value="ABC_TRANSPORTER_2"/>
    <property type="match status" value="1"/>
</dbReference>
<evidence type="ECO:0000256" key="5">
    <source>
        <dbReference type="ARBA" id="ARBA00022741"/>
    </source>
</evidence>
<dbReference type="CDD" id="cd03257">
    <property type="entry name" value="ABC_NikE_OppD_transporters"/>
    <property type="match status" value="1"/>
</dbReference>
<dbReference type="PROSITE" id="PS00211">
    <property type="entry name" value="ABC_TRANSPORTER_1"/>
    <property type="match status" value="1"/>
</dbReference>
<accession>A0A317MU04</accession>
<dbReference type="Gene3D" id="3.40.50.300">
    <property type="entry name" value="P-loop containing nucleotide triphosphate hydrolases"/>
    <property type="match status" value="1"/>
</dbReference>
<comment type="catalytic activity">
    <reaction evidence="9">
        <text>a dipeptide(out) + ATP + H2O = a dipeptide(in) + ADP + phosphate + H(+)</text>
        <dbReference type="Rhea" id="RHEA:23120"/>
        <dbReference type="ChEBI" id="CHEBI:15377"/>
        <dbReference type="ChEBI" id="CHEBI:15378"/>
        <dbReference type="ChEBI" id="CHEBI:30616"/>
        <dbReference type="ChEBI" id="CHEBI:43474"/>
        <dbReference type="ChEBI" id="CHEBI:90799"/>
        <dbReference type="ChEBI" id="CHEBI:456216"/>
        <dbReference type="EC" id="7.4.2.9"/>
    </reaction>
</comment>
<organism evidence="11 12">
    <name type="scientific">Plasticicumulans acidivorans</name>
    <dbReference type="NCBI Taxonomy" id="886464"/>
    <lineage>
        <taxon>Bacteria</taxon>
        <taxon>Pseudomonadati</taxon>
        <taxon>Pseudomonadota</taxon>
        <taxon>Gammaproteobacteria</taxon>
        <taxon>Candidatus Competibacteraceae</taxon>
        <taxon>Plasticicumulans</taxon>
    </lineage>
</organism>
<dbReference type="InterPro" id="IPR050388">
    <property type="entry name" value="ABC_Ni/Peptide_Import"/>
</dbReference>
<dbReference type="AlphaFoldDB" id="A0A317MU04"/>
<evidence type="ECO:0000256" key="8">
    <source>
        <dbReference type="ARBA" id="ARBA00038852"/>
    </source>
</evidence>
<keyword evidence="6 11" id="KW-0067">ATP-binding</keyword>
<dbReference type="Pfam" id="PF00005">
    <property type="entry name" value="ABC_tran"/>
    <property type="match status" value="1"/>
</dbReference>
<evidence type="ECO:0000256" key="4">
    <source>
        <dbReference type="ARBA" id="ARBA00022475"/>
    </source>
</evidence>
<keyword evidence="3" id="KW-0813">Transport</keyword>
<keyword evidence="7" id="KW-0472">Membrane</keyword>
<keyword evidence="5" id="KW-0547">Nucleotide-binding</keyword>
<keyword evidence="4" id="KW-1003">Cell membrane</keyword>
<evidence type="ECO:0000259" key="10">
    <source>
        <dbReference type="PROSITE" id="PS50893"/>
    </source>
</evidence>
<comment type="similarity">
    <text evidence="2">Belongs to the ABC transporter superfamily.</text>
</comment>
<feature type="domain" description="ABC transporter" evidence="10">
    <location>
        <begin position="4"/>
        <end position="254"/>
    </location>
</feature>
<dbReference type="Pfam" id="PF08352">
    <property type="entry name" value="oligo_HPY"/>
    <property type="match status" value="1"/>
</dbReference>
<dbReference type="SUPFAM" id="SSF52540">
    <property type="entry name" value="P-loop containing nucleoside triphosphate hydrolases"/>
    <property type="match status" value="1"/>
</dbReference>
<dbReference type="InterPro" id="IPR003439">
    <property type="entry name" value="ABC_transporter-like_ATP-bd"/>
</dbReference>
<dbReference type="InterPro" id="IPR017871">
    <property type="entry name" value="ABC_transporter-like_CS"/>
</dbReference>
<evidence type="ECO:0000313" key="11">
    <source>
        <dbReference type="EMBL" id="PWV61069.1"/>
    </source>
</evidence>
<dbReference type="InterPro" id="IPR003593">
    <property type="entry name" value="AAA+_ATPase"/>
</dbReference>